<dbReference type="PROSITE" id="PS51522">
    <property type="entry name" value="ZF_NANOS"/>
    <property type="match status" value="1"/>
</dbReference>
<evidence type="ECO:0000259" key="3">
    <source>
        <dbReference type="PROSITE" id="PS51522"/>
    </source>
</evidence>
<organism evidence="4 5">
    <name type="scientific">Acrobeloides nanus</name>
    <dbReference type="NCBI Taxonomy" id="290746"/>
    <lineage>
        <taxon>Eukaryota</taxon>
        <taxon>Metazoa</taxon>
        <taxon>Ecdysozoa</taxon>
        <taxon>Nematoda</taxon>
        <taxon>Chromadorea</taxon>
        <taxon>Rhabditida</taxon>
        <taxon>Tylenchina</taxon>
        <taxon>Cephalobomorpha</taxon>
        <taxon>Cephaloboidea</taxon>
        <taxon>Cephalobidae</taxon>
        <taxon>Acrobeloides</taxon>
    </lineage>
</organism>
<protein>
    <submittedName>
        <fullName evidence="5">Nanos-type domain-containing protein</fullName>
    </submittedName>
</protein>
<feature type="domain" description="Nanos-type" evidence="3">
    <location>
        <begin position="524"/>
        <end position="578"/>
    </location>
</feature>
<feature type="region of interest" description="Disordered" evidence="2">
    <location>
        <begin position="264"/>
        <end position="331"/>
    </location>
</feature>
<feature type="compositionally biased region" description="Low complexity" evidence="2">
    <location>
        <begin position="608"/>
        <end position="622"/>
    </location>
</feature>
<dbReference type="GO" id="GO:0003723">
    <property type="term" value="F:RNA binding"/>
    <property type="evidence" value="ECO:0007669"/>
    <property type="project" value="UniProtKB-UniRule"/>
</dbReference>
<feature type="compositionally biased region" description="Pro residues" evidence="2">
    <location>
        <begin position="87"/>
        <end position="102"/>
    </location>
</feature>
<keyword evidence="1" id="KW-0694">RNA-binding</keyword>
<dbReference type="WBParaSite" id="ACRNAN_scaffold3395.g7455.t1">
    <property type="protein sequence ID" value="ACRNAN_scaffold3395.g7455.t1"/>
    <property type="gene ID" value="ACRNAN_scaffold3395.g7455"/>
</dbReference>
<keyword evidence="4" id="KW-1185">Reference proteome</keyword>
<dbReference type="GO" id="GO:0008270">
    <property type="term" value="F:zinc ion binding"/>
    <property type="evidence" value="ECO:0007669"/>
    <property type="project" value="UniProtKB-KW"/>
</dbReference>
<sequence length="703" mass="77471">MAGPMPGSVSHGAYMYNQGGPQHFGQTFVSIPPNQPPPRMPNPNGYSASGNGPVGGYNQSVTSQGSSNGSADGNSPTNASIQGNQPAPHPAGPPPTQLPPNQVPQFQQIPVVNPRFFNPQNPPHMQPPPIQPFMVPPPPVLPPGYGQQHIAVPGGQQASTTQAGGGPPPMIRHVMYTHQIQPQQPQFVNAQIPLHPQQMIPPPVLAARPGMPQQITTRGFMPPPYRNVMMPQQSGHRQIIYMQTPTNFMPAHQQMQGYIQQNASQFPPNYYRPDSRRSSTSYSRTQSESKFSDAKNEPTGSPDQNQNQQQQQQLQNLPPSHTPQFYHMPDGYIYQSPASSVATYDTATAAGSGYQSPEVMMGFPHQFYVGGPPVSEGYQQQQQFQQSGDGEGRKQQQYSSYEDRKQPYEEPTQPENEAQPPSESKISENYITAHTEQNQQHIEYEARNAMNNLNLNENANGATYENYSQNEENETPLNEQENANFDENAGQNVPQNWRKTLDQIQEENLPNDMGASTYAEKRIECSYCRNSGESESVYSSHSLLSSDGKIICSKLQEIGCSICHATGDDVHFERTCPQNEIPTASYLQSLAQQIFTHRGHQHSYKPNGYSPRGSRGGSSSFRGNRDREGGGSHQKSYNKNYGGGYSQDSSKNYGRGGYSQDSGKNYGGGIRKTSQGSYDGNRQGGRRNENESGRGGRYDDGVH</sequence>
<feature type="region of interest" description="Disordered" evidence="2">
    <location>
        <begin position="1"/>
        <end position="103"/>
    </location>
</feature>
<comment type="similarity">
    <text evidence="1">Belongs to the nanos family.</text>
</comment>
<proteinExistence type="inferred from homology"/>
<evidence type="ECO:0000256" key="1">
    <source>
        <dbReference type="PROSITE-ProRule" id="PRU00855"/>
    </source>
</evidence>
<feature type="compositionally biased region" description="Polar residues" evidence="2">
    <location>
        <begin position="57"/>
        <end position="81"/>
    </location>
</feature>
<keyword evidence="1" id="KW-0863">Zinc-finger</keyword>
<dbReference type="InterPro" id="IPR038129">
    <property type="entry name" value="Nanos_sf"/>
</dbReference>
<feature type="compositionally biased region" description="Basic and acidic residues" evidence="2">
    <location>
        <begin position="686"/>
        <end position="703"/>
    </location>
</feature>
<dbReference type="Proteomes" id="UP000887540">
    <property type="component" value="Unplaced"/>
</dbReference>
<feature type="compositionally biased region" description="Low complexity" evidence="2">
    <location>
        <begin position="304"/>
        <end position="317"/>
    </location>
</feature>
<evidence type="ECO:0000313" key="4">
    <source>
        <dbReference type="Proteomes" id="UP000887540"/>
    </source>
</evidence>
<accession>A0A914DNU3</accession>
<feature type="compositionally biased region" description="Polar residues" evidence="2">
    <location>
        <begin position="413"/>
        <end position="424"/>
    </location>
</feature>
<dbReference type="GO" id="GO:0006417">
    <property type="term" value="P:regulation of translation"/>
    <property type="evidence" value="ECO:0007669"/>
    <property type="project" value="UniProtKB-UniRule"/>
</dbReference>
<keyword evidence="1" id="KW-0479">Metal-binding</keyword>
<dbReference type="Gene3D" id="4.10.60.30">
    <property type="entry name" value="Nanos, RNA-binding domain"/>
    <property type="match status" value="1"/>
</dbReference>
<evidence type="ECO:0000256" key="2">
    <source>
        <dbReference type="SAM" id="MobiDB-lite"/>
    </source>
</evidence>
<evidence type="ECO:0000313" key="5">
    <source>
        <dbReference type="WBParaSite" id="ACRNAN_scaffold3395.g7455.t1"/>
    </source>
</evidence>
<dbReference type="Pfam" id="PF05741">
    <property type="entry name" value="zf-nanos"/>
    <property type="match status" value="1"/>
</dbReference>
<keyword evidence="1" id="KW-0810">Translation regulation</keyword>
<feature type="region of interest" description="Disordered" evidence="2">
    <location>
        <begin position="371"/>
        <end position="424"/>
    </location>
</feature>
<reference evidence="5" key="1">
    <citation type="submission" date="2022-11" db="UniProtKB">
        <authorList>
            <consortium name="WormBaseParasite"/>
        </authorList>
    </citation>
    <scope>IDENTIFICATION</scope>
</reference>
<dbReference type="InterPro" id="IPR024161">
    <property type="entry name" value="Znf_nanos-typ"/>
</dbReference>
<dbReference type="AlphaFoldDB" id="A0A914DNU3"/>
<feature type="region of interest" description="Disordered" evidence="2">
    <location>
        <begin position="599"/>
        <end position="703"/>
    </location>
</feature>
<name>A0A914DNU3_9BILA</name>
<feature type="compositionally biased region" description="Low complexity" evidence="2">
    <location>
        <begin position="278"/>
        <end position="289"/>
    </location>
</feature>
<keyword evidence="1" id="KW-0862">Zinc</keyword>